<sequence>MSPTQSDSESSPQALPPRPRLTFGEFASTPRAVRVSSHPSNSSSASSCARRGDSKVVPQKDPMACSNGSRVLQPDGLASGSPPCVNLPIAQLVVNQDAPDSLPQSSLVHFPILTSTASYKFSASDLSPSDESLKYCLIGYIAGKNPGYSSLSQFMVRNWHHHANLVLHDSGWLIFEFLSETAMLSTLHMGPYSVFGRPLILQIMPEFFDFTPPAFTHVPIWVRFPNLPIRCWTPLCLSKLASVLGKPLRCDASTIRKTKLSFARVLIEVDITSTLPDLINVQLPNGSILGQRVIYESRLKFCRSCDSLGHSASSCKNGTSKRKPSSSARHTDPSSSSDMSPVEHHYQPGSCSLGVPMVDKSTESPTFGRQSSPGRKRHKVIPINAMPPPILPGQTSHGLPALRHFPSCSSAPQDPQQINLQQKNSKEKLPT</sequence>
<feature type="compositionally biased region" description="Polar residues" evidence="1">
    <location>
        <begin position="407"/>
        <end position="423"/>
    </location>
</feature>
<protein>
    <recommendedName>
        <fullName evidence="2">DUF4283 domain-containing protein</fullName>
    </recommendedName>
</protein>
<feature type="compositionally biased region" description="Polar residues" evidence="1">
    <location>
        <begin position="363"/>
        <end position="373"/>
    </location>
</feature>
<feature type="compositionally biased region" description="Low complexity" evidence="1">
    <location>
        <begin position="36"/>
        <end position="47"/>
    </location>
</feature>
<feature type="compositionally biased region" description="Polar residues" evidence="1">
    <location>
        <begin position="1"/>
        <end position="13"/>
    </location>
</feature>
<comment type="caution">
    <text evidence="3">The sequence shown here is derived from an EMBL/GenBank/DDBJ whole genome shotgun (WGS) entry which is preliminary data.</text>
</comment>
<dbReference type="Proteomes" id="UP001164929">
    <property type="component" value="Chromosome 7"/>
</dbReference>
<gene>
    <name evidence="3" type="ORF">NC653_018907</name>
</gene>
<evidence type="ECO:0000259" key="2">
    <source>
        <dbReference type="Pfam" id="PF14111"/>
    </source>
</evidence>
<name>A0AAD6QHI9_9ROSI</name>
<organism evidence="3 4">
    <name type="scientific">Populus alba x Populus x berolinensis</name>
    <dbReference type="NCBI Taxonomy" id="444605"/>
    <lineage>
        <taxon>Eukaryota</taxon>
        <taxon>Viridiplantae</taxon>
        <taxon>Streptophyta</taxon>
        <taxon>Embryophyta</taxon>
        <taxon>Tracheophyta</taxon>
        <taxon>Spermatophyta</taxon>
        <taxon>Magnoliopsida</taxon>
        <taxon>eudicotyledons</taxon>
        <taxon>Gunneridae</taxon>
        <taxon>Pentapetalae</taxon>
        <taxon>rosids</taxon>
        <taxon>fabids</taxon>
        <taxon>Malpighiales</taxon>
        <taxon>Salicaceae</taxon>
        <taxon>Saliceae</taxon>
        <taxon>Populus</taxon>
    </lineage>
</organism>
<dbReference type="InterPro" id="IPR040256">
    <property type="entry name" value="At4g02000-like"/>
</dbReference>
<evidence type="ECO:0000256" key="1">
    <source>
        <dbReference type="SAM" id="MobiDB-lite"/>
    </source>
</evidence>
<feature type="compositionally biased region" description="Polar residues" evidence="1">
    <location>
        <begin position="325"/>
        <end position="339"/>
    </location>
</feature>
<feature type="region of interest" description="Disordered" evidence="1">
    <location>
        <begin position="309"/>
        <end position="431"/>
    </location>
</feature>
<dbReference type="AlphaFoldDB" id="A0AAD6QHI9"/>
<feature type="region of interest" description="Disordered" evidence="1">
    <location>
        <begin position="1"/>
        <end position="70"/>
    </location>
</feature>
<dbReference type="PANTHER" id="PTHR31286">
    <property type="entry name" value="GLYCINE-RICH CELL WALL STRUCTURAL PROTEIN 1.8-LIKE"/>
    <property type="match status" value="1"/>
</dbReference>
<proteinExistence type="predicted"/>
<dbReference type="Pfam" id="PF14111">
    <property type="entry name" value="DUF4283"/>
    <property type="match status" value="1"/>
</dbReference>
<accession>A0AAD6QHI9</accession>
<keyword evidence="4" id="KW-1185">Reference proteome</keyword>
<evidence type="ECO:0000313" key="4">
    <source>
        <dbReference type="Proteomes" id="UP001164929"/>
    </source>
</evidence>
<dbReference type="PANTHER" id="PTHR31286:SF168">
    <property type="entry name" value="DUF4283 DOMAIN-CONTAINING PROTEIN"/>
    <property type="match status" value="1"/>
</dbReference>
<evidence type="ECO:0000313" key="3">
    <source>
        <dbReference type="EMBL" id="KAJ6990489.1"/>
    </source>
</evidence>
<dbReference type="InterPro" id="IPR025558">
    <property type="entry name" value="DUF4283"/>
</dbReference>
<dbReference type="EMBL" id="JAQIZT010000007">
    <property type="protein sequence ID" value="KAJ6990489.1"/>
    <property type="molecule type" value="Genomic_DNA"/>
</dbReference>
<reference evidence="3" key="1">
    <citation type="journal article" date="2023" name="Mol. Ecol. Resour.">
        <title>Chromosome-level genome assembly of a triploid poplar Populus alba 'Berolinensis'.</title>
        <authorList>
            <person name="Chen S."/>
            <person name="Yu Y."/>
            <person name="Wang X."/>
            <person name="Wang S."/>
            <person name="Zhang T."/>
            <person name="Zhou Y."/>
            <person name="He R."/>
            <person name="Meng N."/>
            <person name="Wang Y."/>
            <person name="Liu W."/>
            <person name="Liu Z."/>
            <person name="Liu J."/>
            <person name="Guo Q."/>
            <person name="Huang H."/>
            <person name="Sederoff R.R."/>
            <person name="Wang G."/>
            <person name="Qu G."/>
            <person name="Chen S."/>
        </authorList>
    </citation>
    <scope>NUCLEOTIDE SEQUENCE</scope>
    <source>
        <strain evidence="3">SC-2020</strain>
    </source>
</reference>
<feature type="domain" description="DUF4283" evidence="2">
    <location>
        <begin position="130"/>
        <end position="212"/>
    </location>
</feature>